<keyword evidence="2" id="KW-1185">Reference proteome</keyword>
<dbReference type="Proteomes" id="UP000814033">
    <property type="component" value="Unassembled WGS sequence"/>
</dbReference>
<protein>
    <submittedName>
        <fullName evidence="1">Clavaminate synthase-like protein</fullName>
    </submittedName>
</protein>
<evidence type="ECO:0000313" key="2">
    <source>
        <dbReference type="Proteomes" id="UP000814033"/>
    </source>
</evidence>
<name>A0ACB8RGU3_9AGAM</name>
<dbReference type="EMBL" id="MU276046">
    <property type="protein sequence ID" value="KAI0042810.1"/>
    <property type="molecule type" value="Genomic_DNA"/>
</dbReference>
<reference evidence="1" key="1">
    <citation type="submission" date="2021-02" db="EMBL/GenBank/DDBJ databases">
        <authorList>
            <consortium name="DOE Joint Genome Institute"/>
            <person name="Ahrendt S."/>
            <person name="Looney B.P."/>
            <person name="Miyauchi S."/>
            <person name="Morin E."/>
            <person name="Drula E."/>
            <person name="Courty P.E."/>
            <person name="Chicoki N."/>
            <person name="Fauchery L."/>
            <person name="Kohler A."/>
            <person name="Kuo A."/>
            <person name="Labutti K."/>
            <person name="Pangilinan J."/>
            <person name="Lipzen A."/>
            <person name="Riley R."/>
            <person name="Andreopoulos W."/>
            <person name="He G."/>
            <person name="Johnson J."/>
            <person name="Barry K.W."/>
            <person name="Grigoriev I.V."/>
            <person name="Nagy L."/>
            <person name="Hibbett D."/>
            <person name="Henrissat B."/>
            <person name="Matheny P.B."/>
            <person name="Labbe J."/>
            <person name="Martin F."/>
        </authorList>
    </citation>
    <scope>NUCLEOTIDE SEQUENCE</scope>
    <source>
        <strain evidence="1">FP105234-sp</strain>
    </source>
</reference>
<organism evidence="1 2">
    <name type="scientific">Auriscalpium vulgare</name>
    <dbReference type="NCBI Taxonomy" id="40419"/>
    <lineage>
        <taxon>Eukaryota</taxon>
        <taxon>Fungi</taxon>
        <taxon>Dikarya</taxon>
        <taxon>Basidiomycota</taxon>
        <taxon>Agaricomycotina</taxon>
        <taxon>Agaricomycetes</taxon>
        <taxon>Russulales</taxon>
        <taxon>Auriscalpiaceae</taxon>
        <taxon>Auriscalpium</taxon>
    </lineage>
</organism>
<proteinExistence type="predicted"/>
<comment type="caution">
    <text evidence="1">The sequence shown here is derived from an EMBL/GenBank/DDBJ whole genome shotgun (WGS) entry which is preliminary data.</text>
</comment>
<evidence type="ECO:0000313" key="1">
    <source>
        <dbReference type="EMBL" id="KAI0042810.1"/>
    </source>
</evidence>
<gene>
    <name evidence="1" type="ORF">FA95DRAFT_1563926</name>
</gene>
<reference evidence="1" key="2">
    <citation type="journal article" date="2022" name="New Phytol.">
        <title>Evolutionary transition to the ectomycorrhizal habit in the genomes of a hyperdiverse lineage of mushroom-forming fungi.</title>
        <authorList>
            <person name="Looney B."/>
            <person name="Miyauchi S."/>
            <person name="Morin E."/>
            <person name="Drula E."/>
            <person name="Courty P.E."/>
            <person name="Kohler A."/>
            <person name="Kuo A."/>
            <person name="LaButti K."/>
            <person name="Pangilinan J."/>
            <person name="Lipzen A."/>
            <person name="Riley R."/>
            <person name="Andreopoulos W."/>
            <person name="He G."/>
            <person name="Johnson J."/>
            <person name="Nolan M."/>
            <person name="Tritt A."/>
            <person name="Barry K.W."/>
            <person name="Grigoriev I.V."/>
            <person name="Nagy L.G."/>
            <person name="Hibbett D."/>
            <person name="Henrissat B."/>
            <person name="Matheny P.B."/>
            <person name="Labbe J."/>
            <person name="Martin F.M."/>
        </authorList>
    </citation>
    <scope>NUCLEOTIDE SEQUENCE</scope>
    <source>
        <strain evidence="1">FP105234-sp</strain>
    </source>
</reference>
<accession>A0ACB8RGU3</accession>
<sequence length="361" mass="41060">MSASAAPELPKWRAPALSSETFEWADILTVDLSLYDTQPAELVKTVSTALQRDGFFYVIGHGIPQETLDRQFSIGQLTFDGVSRGEKEAHRAPIAEEGSFIGYKLQNYWEIKDGVRDKIEHYNFYLNHIDPVTRHPKPLQPYIDDVKAFLEETRQKVLRRVLNLIDAVLGLPDGYLWGLHSDSEGRTGDDLLRYMIYDPLTTDEASKTNNVMLNGHTDFNSISTLVSQPITALQILMPDGKWRYVKHRDGALVINIGDQLSFMSGGLLKGTIHRVVQPPQDQIHYRRLGVFHFAHFINGVPLEILPSKKVQQEGRKIFDGKVPTSDEWEAARVKSYGTAKLIKGEYYDIEYIAGLQVRHWH</sequence>